<dbReference type="InParanoid" id="A0A7L4YU35"/>
<comment type="similarity">
    <text evidence="2">Belongs to the major facilitator superfamily. Metabolite:H+ Symporter (MHS) family (TC 2.A.1.6) family.</text>
</comment>
<dbReference type="GO" id="GO:0005886">
    <property type="term" value="C:plasma membrane"/>
    <property type="evidence" value="ECO:0007669"/>
    <property type="project" value="UniProtKB-SubCell"/>
</dbReference>
<feature type="transmembrane region" description="Helical" evidence="11">
    <location>
        <begin position="142"/>
        <end position="165"/>
    </location>
</feature>
<keyword evidence="7 11" id="KW-1133">Transmembrane helix</keyword>
<feature type="transmembrane region" description="Helical" evidence="11">
    <location>
        <begin position="231"/>
        <end position="248"/>
    </location>
</feature>
<feature type="transmembrane region" description="Helical" evidence="11">
    <location>
        <begin position="77"/>
        <end position="95"/>
    </location>
</feature>
<dbReference type="PROSITE" id="PS50850">
    <property type="entry name" value="MFS"/>
    <property type="match status" value="1"/>
</dbReference>
<dbReference type="PANTHER" id="PTHR43045:SF2">
    <property type="entry name" value="INNER MEMBRANE METABOLITE TRANSPORT PROTEIN YHJE"/>
    <property type="match status" value="1"/>
</dbReference>
<keyword evidence="5 11" id="KW-0812">Transmembrane</keyword>
<dbReference type="Gene3D" id="1.20.1250.20">
    <property type="entry name" value="MFS general substrate transporter like domains"/>
    <property type="match status" value="2"/>
</dbReference>
<gene>
    <name evidence="13" type="ORF">EK0264_13680</name>
</gene>
<evidence type="ECO:0000256" key="5">
    <source>
        <dbReference type="ARBA" id="ARBA00022692"/>
    </source>
</evidence>
<dbReference type="GO" id="GO:0015293">
    <property type="term" value="F:symporter activity"/>
    <property type="evidence" value="ECO:0007669"/>
    <property type="project" value="UniProtKB-KW"/>
</dbReference>
<feature type="transmembrane region" description="Helical" evidence="11">
    <location>
        <begin position="42"/>
        <end position="65"/>
    </location>
</feature>
<feature type="transmembrane region" description="Helical" evidence="11">
    <location>
        <begin position="358"/>
        <end position="378"/>
    </location>
</feature>
<dbReference type="AlphaFoldDB" id="A0A7L4YU35"/>
<evidence type="ECO:0000259" key="12">
    <source>
        <dbReference type="PROSITE" id="PS50850"/>
    </source>
</evidence>
<dbReference type="EMBL" id="CP047156">
    <property type="protein sequence ID" value="QHC02443.1"/>
    <property type="molecule type" value="Genomic_DNA"/>
</dbReference>
<feature type="transmembrane region" description="Helical" evidence="11">
    <location>
        <begin position="390"/>
        <end position="408"/>
    </location>
</feature>
<keyword evidence="6" id="KW-0769">Symport</keyword>
<feature type="transmembrane region" description="Helical" evidence="11">
    <location>
        <begin position="322"/>
        <end position="346"/>
    </location>
</feature>
<evidence type="ECO:0000256" key="11">
    <source>
        <dbReference type="SAM" id="Phobius"/>
    </source>
</evidence>
<comment type="subcellular location">
    <subcellularLocation>
        <location evidence="1">Cell membrane</location>
        <topology evidence="1">Multi-pass membrane protein</topology>
    </subcellularLocation>
</comment>
<dbReference type="PROSITE" id="PS00217">
    <property type="entry name" value="SUGAR_TRANSPORT_2"/>
    <property type="match status" value="1"/>
</dbReference>
<feature type="transmembrane region" description="Helical" evidence="11">
    <location>
        <begin position="177"/>
        <end position="198"/>
    </location>
</feature>
<evidence type="ECO:0000256" key="3">
    <source>
        <dbReference type="ARBA" id="ARBA00022448"/>
    </source>
</evidence>
<evidence type="ECO:0000256" key="2">
    <source>
        <dbReference type="ARBA" id="ARBA00008240"/>
    </source>
</evidence>
<feature type="transmembrane region" description="Helical" evidence="11">
    <location>
        <begin position="297"/>
        <end position="316"/>
    </location>
</feature>
<protein>
    <recommendedName>
        <fullName evidence="10">Putative proline/betaine transporter</fullName>
    </recommendedName>
</protein>
<evidence type="ECO:0000256" key="1">
    <source>
        <dbReference type="ARBA" id="ARBA00004651"/>
    </source>
</evidence>
<feature type="transmembrane region" description="Helical" evidence="11">
    <location>
        <begin position="268"/>
        <end position="288"/>
    </location>
</feature>
<dbReference type="FunCoup" id="A0A7L4YU35">
    <property type="interactions" value="45"/>
</dbReference>
<accession>A0A7L4YU35</accession>
<sequence length="418" mass="44538">MRRVAVASLIGTTIEFYDFYAYGIAAALVLNTAFFPELSDTAGTLAAFSTYAVAFAARPIGAIIFGHWGDRIGRKAVLIASLLTMGIATVLIGLLPGYETLGIWAAAILVVLRFLQGVGLGGEWGGAALLATEHAPEGRRGFYAMFPQLGPSIGFILANGLFLIVRLNVSEENFASWGWRIPFIASLALVVVGLWVRVTVAETPAFKKAAESDKLSRVPFVELLQREWKHVLLGAGVMMLQYTLFYTATTYCLSYGTKVLGIPQQDMLLMTLLAVLALAAGTIASATLSDRLGRKKVLVAGAAAGVIWGFVMFPLINTETYFLVWLALAGALGIMGVTFGPMAAYLPELFPTRLRYSGAGLAYSVGGILGGSLPPIVATYLNANFGSYTVGLYISFVGLISLACTLAVRETKDTDISV</sequence>
<dbReference type="InterPro" id="IPR020846">
    <property type="entry name" value="MFS_dom"/>
</dbReference>
<name>A0A7L4YU35_9ACTN</name>
<feature type="transmembrane region" description="Helical" evidence="11">
    <location>
        <begin position="101"/>
        <end position="121"/>
    </location>
</feature>
<dbReference type="PROSITE" id="PS00216">
    <property type="entry name" value="SUGAR_TRANSPORT_1"/>
    <property type="match status" value="1"/>
</dbReference>
<dbReference type="FunFam" id="1.20.1250.20:FF:000001">
    <property type="entry name" value="Dicarboxylate MFS transporter"/>
    <property type="match status" value="1"/>
</dbReference>
<dbReference type="InterPro" id="IPR036259">
    <property type="entry name" value="MFS_trans_sf"/>
</dbReference>
<evidence type="ECO:0000313" key="13">
    <source>
        <dbReference type="EMBL" id="QHC02443.1"/>
    </source>
</evidence>
<proteinExistence type="inferred from homology"/>
<dbReference type="Proteomes" id="UP000463857">
    <property type="component" value="Chromosome"/>
</dbReference>
<organism evidence="13 14">
    <name type="scientific">Epidermidibacterium keratini</name>
    <dbReference type="NCBI Taxonomy" id="1891644"/>
    <lineage>
        <taxon>Bacteria</taxon>
        <taxon>Bacillati</taxon>
        <taxon>Actinomycetota</taxon>
        <taxon>Actinomycetes</taxon>
        <taxon>Sporichthyales</taxon>
        <taxon>Sporichthyaceae</taxon>
        <taxon>Epidermidibacterium</taxon>
    </lineage>
</organism>
<dbReference type="Pfam" id="PF00083">
    <property type="entry name" value="Sugar_tr"/>
    <property type="match status" value="1"/>
</dbReference>
<keyword evidence="3" id="KW-0813">Transport</keyword>
<dbReference type="SUPFAM" id="SSF103473">
    <property type="entry name" value="MFS general substrate transporter"/>
    <property type="match status" value="1"/>
</dbReference>
<evidence type="ECO:0000256" key="10">
    <source>
        <dbReference type="ARBA" id="ARBA00039918"/>
    </source>
</evidence>
<reference evidence="13 14" key="1">
    <citation type="journal article" date="2018" name="Int. J. Syst. Evol. Microbiol.">
        <title>Epidermidibacterium keratini gen. nov., sp. nov., a member of the family Sporichthyaceae, isolated from keratin epidermis.</title>
        <authorList>
            <person name="Lee D.G."/>
            <person name="Trujillo M.E."/>
            <person name="Kang S."/>
            <person name="Nam J.J."/>
            <person name="Kim Y.J."/>
        </authorList>
    </citation>
    <scope>NUCLEOTIDE SEQUENCE [LARGE SCALE GENOMIC DNA]</scope>
    <source>
        <strain evidence="13 14">EPI-7</strain>
    </source>
</reference>
<evidence type="ECO:0000256" key="9">
    <source>
        <dbReference type="ARBA" id="ARBA00037295"/>
    </source>
</evidence>
<evidence type="ECO:0000256" key="8">
    <source>
        <dbReference type="ARBA" id="ARBA00023136"/>
    </source>
</evidence>
<dbReference type="KEGG" id="eke:EK0264_13680"/>
<dbReference type="InterPro" id="IPR005828">
    <property type="entry name" value="MFS_sugar_transport-like"/>
</dbReference>
<evidence type="ECO:0000313" key="14">
    <source>
        <dbReference type="Proteomes" id="UP000463857"/>
    </source>
</evidence>
<dbReference type="CDD" id="cd17369">
    <property type="entry name" value="MFS_ShiA_like"/>
    <property type="match status" value="1"/>
</dbReference>
<dbReference type="PANTHER" id="PTHR43045">
    <property type="entry name" value="SHIKIMATE TRANSPORTER"/>
    <property type="match status" value="1"/>
</dbReference>
<evidence type="ECO:0000256" key="7">
    <source>
        <dbReference type="ARBA" id="ARBA00022989"/>
    </source>
</evidence>
<keyword evidence="4" id="KW-1003">Cell membrane</keyword>
<evidence type="ECO:0000256" key="6">
    <source>
        <dbReference type="ARBA" id="ARBA00022847"/>
    </source>
</evidence>
<comment type="function">
    <text evidence="9">May be a proton symporter involved in the uptake of osmolytes such as proline and glycine betaine.</text>
</comment>
<feature type="domain" description="Major facilitator superfamily (MFS) profile" evidence="12">
    <location>
        <begin position="4"/>
        <end position="413"/>
    </location>
</feature>
<keyword evidence="8 11" id="KW-0472">Membrane</keyword>
<keyword evidence="14" id="KW-1185">Reference proteome</keyword>
<evidence type="ECO:0000256" key="4">
    <source>
        <dbReference type="ARBA" id="ARBA00022475"/>
    </source>
</evidence>
<dbReference type="OrthoDB" id="3768022at2"/>
<dbReference type="InterPro" id="IPR005829">
    <property type="entry name" value="Sugar_transporter_CS"/>
</dbReference>